<comment type="caution">
    <text evidence="6">The sequence shown here is derived from an EMBL/GenBank/DDBJ whole genome shotgun (WGS) entry which is preliminary data.</text>
</comment>
<reference evidence="6" key="1">
    <citation type="submission" date="2021-01" db="EMBL/GenBank/DDBJ databases">
        <authorList>
            <person name="Lovell J.T."/>
            <person name="Bentley N."/>
            <person name="Bhattarai G."/>
            <person name="Jenkins J.W."/>
            <person name="Sreedasyam A."/>
            <person name="Alarcon Y."/>
            <person name="Bock C."/>
            <person name="Boston L."/>
            <person name="Carlson J."/>
            <person name="Cervantes K."/>
            <person name="Clermont K."/>
            <person name="Krom N."/>
            <person name="Kubenka K."/>
            <person name="Mamidi S."/>
            <person name="Mattison C."/>
            <person name="Monteros M."/>
            <person name="Pisani C."/>
            <person name="Plott C."/>
            <person name="Rajasekar S."/>
            <person name="Rhein H.S."/>
            <person name="Rohla C."/>
            <person name="Song M."/>
            <person name="Hilaire R.S."/>
            <person name="Shu S."/>
            <person name="Wells L."/>
            <person name="Wang X."/>
            <person name="Webber J."/>
            <person name="Heerema R.J."/>
            <person name="Klein P."/>
            <person name="Conner P."/>
            <person name="Grauke L."/>
            <person name="Grimwood J."/>
            <person name="Schmutz J."/>
            <person name="Randall J.J."/>
        </authorList>
    </citation>
    <scope>NUCLEOTIDE SEQUENCE</scope>
    <source>
        <tissue evidence="6">Leaf</tissue>
    </source>
</reference>
<comment type="subcellular location">
    <subcellularLocation>
        <location evidence="5">Golgi apparatus membrane</location>
        <topology evidence="5">Single-pass type II membrane protein</topology>
    </subcellularLocation>
</comment>
<dbReference type="OrthoDB" id="411524at2759"/>
<gene>
    <name evidence="6" type="ORF">I3842_05G090200</name>
</gene>
<proteinExistence type="inferred from homology"/>
<name>A0A922EXH8_CARIL</name>
<dbReference type="EC" id="2.4.1.-" evidence="5"/>
<dbReference type="SUPFAM" id="SSF53448">
    <property type="entry name" value="Nucleotide-diphospho-sugar transferases"/>
    <property type="match status" value="1"/>
</dbReference>
<keyword evidence="4" id="KW-0808">Transferase</keyword>
<evidence type="ECO:0000256" key="4">
    <source>
        <dbReference type="ARBA" id="ARBA00022679"/>
    </source>
</evidence>
<evidence type="ECO:0000313" key="7">
    <source>
        <dbReference type="Proteomes" id="UP000811246"/>
    </source>
</evidence>
<keyword evidence="5" id="KW-0961">Cell wall biogenesis/degradation</keyword>
<dbReference type="Pfam" id="PF01501">
    <property type="entry name" value="Glyco_transf_8"/>
    <property type="match status" value="1"/>
</dbReference>
<keyword evidence="5" id="KW-0333">Golgi apparatus</keyword>
<dbReference type="AlphaFoldDB" id="A0A922EXH8"/>
<dbReference type="GO" id="GO:0071555">
    <property type="term" value="P:cell wall organization"/>
    <property type="evidence" value="ECO:0007669"/>
    <property type="project" value="UniProtKB-KW"/>
</dbReference>
<dbReference type="InterPro" id="IPR029044">
    <property type="entry name" value="Nucleotide-diphossugar_trans"/>
</dbReference>
<dbReference type="PANTHER" id="PTHR32116:SF76">
    <property type="entry name" value="GALACTURONOSYLTRANSFERASE 3-RELATED"/>
    <property type="match status" value="1"/>
</dbReference>
<evidence type="ECO:0000256" key="1">
    <source>
        <dbReference type="ARBA" id="ARBA00004877"/>
    </source>
</evidence>
<dbReference type="EMBL" id="CM031829">
    <property type="protein sequence ID" value="KAG6712159.1"/>
    <property type="molecule type" value="Genomic_DNA"/>
</dbReference>
<dbReference type="InterPro" id="IPR029993">
    <property type="entry name" value="GAUT"/>
</dbReference>
<evidence type="ECO:0000313" key="6">
    <source>
        <dbReference type="EMBL" id="KAG6712159.1"/>
    </source>
</evidence>
<dbReference type="GO" id="GO:0047262">
    <property type="term" value="F:polygalacturonate 4-alpha-galacturonosyltransferase activity"/>
    <property type="evidence" value="ECO:0007669"/>
    <property type="project" value="InterPro"/>
</dbReference>
<sequence>MLNKHVLFVFTQKVIPSSLFDCNYTNHACNCCCKTVLQNEDRTLWKLGTLPPGLLSLFYKLTYPLNRGWHNFGLGHDPALNLTEIENAAVIHYNGNYKPRLDLAVLKYKYYWFRYLVYDNPYRGLGNITE</sequence>
<dbReference type="GO" id="GO:0000139">
    <property type="term" value="C:Golgi membrane"/>
    <property type="evidence" value="ECO:0007669"/>
    <property type="project" value="UniProtKB-SubCell"/>
</dbReference>
<organism evidence="6 7">
    <name type="scientific">Carya illinoinensis</name>
    <name type="common">Pecan</name>
    <dbReference type="NCBI Taxonomy" id="32201"/>
    <lineage>
        <taxon>Eukaryota</taxon>
        <taxon>Viridiplantae</taxon>
        <taxon>Streptophyta</taxon>
        <taxon>Embryophyta</taxon>
        <taxon>Tracheophyta</taxon>
        <taxon>Spermatophyta</taxon>
        <taxon>Magnoliopsida</taxon>
        <taxon>eudicotyledons</taxon>
        <taxon>Gunneridae</taxon>
        <taxon>Pentapetalae</taxon>
        <taxon>rosids</taxon>
        <taxon>fabids</taxon>
        <taxon>Fagales</taxon>
        <taxon>Juglandaceae</taxon>
        <taxon>Carya</taxon>
    </lineage>
</organism>
<protein>
    <recommendedName>
        <fullName evidence="5">Hexosyltransferase</fullName>
        <ecNumber evidence="5">2.4.1.-</ecNumber>
    </recommendedName>
</protein>
<keyword evidence="3 5" id="KW-0328">Glycosyltransferase</keyword>
<dbReference type="InterPro" id="IPR002495">
    <property type="entry name" value="Glyco_trans_8"/>
</dbReference>
<dbReference type="PANTHER" id="PTHR32116">
    <property type="entry name" value="GALACTURONOSYLTRANSFERASE 4-RELATED"/>
    <property type="match status" value="1"/>
</dbReference>
<dbReference type="Proteomes" id="UP000811246">
    <property type="component" value="Chromosome 5"/>
</dbReference>
<evidence type="ECO:0000256" key="5">
    <source>
        <dbReference type="RuleBase" id="RU362027"/>
    </source>
</evidence>
<comment type="pathway">
    <text evidence="1 5">Glycan metabolism; pectin biosynthesis.</text>
</comment>
<comment type="similarity">
    <text evidence="2 5">Belongs to the glycosyltransferase 8 family.</text>
</comment>
<evidence type="ECO:0000256" key="2">
    <source>
        <dbReference type="ARBA" id="ARBA00006351"/>
    </source>
</evidence>
<accession>A0A922EXH8</accession>
<evidence type="ECO:0000256" key="3">
    <source>
        <dbReference type="ARBA" id="ARBA00022676"/>
    </source>
</evidence>